<sequence>MNKEVLNYVVEKSHELINAPSCSKEAKAAAQTWLDAIGTEEEAAETKRYIKELEADIIPIDALIGFAESDHGIQIFGEDTAKNIAGHAKKIKSEGAIYCDCPACSAATAIVEKKELIIE</sequence>
<dbReference type="Proteomes" id="UP000237749">
    <property type="component" value="Unassembled WGS sequence"/>
</dbReference>
<comment type="caution">
    <text evidence="1">The sequence shown here is derived from an EMBL/GenBank/DDBJ whole genome shotgun (WGS) entry which is preliminary data.</text>
</comment>
<evidence type="ECO:0000313" key="1">
    <source>
        <dbReference type="EMBL" id="PPK82047.1"/>
    </source>
</evidence>
<organism evidence="1 2">
    <name type="scientific">Lacrimispora xylanisolvens</name>
    <dbReference type="NCBI Taxonomy" id="384636"/>
    <lineage>
        <taxon>Bacteria</taxon>
        <taxon>Bacillati</taxon>
        <taxon>Bacillota</taxon>
        <taxon>Clostridia</taxon>
        <taxon>Lachnospirales</taxon>
        <taxon>Lachnospiraceae</taxon>
        <taxon>Lacrimispora</taxon>
    </lineage>
</organism>
<dbReference type="OrthoDB" id="1654682at2"/>
<keyword evidence="2" id="KW-1185">Reference proteome</keyword>
<accession>A0A2S6HVW7</accession>
<gene>
    <name evidence="1" type="ORF">BXY41_103259</name>
</gene>
<dbReference type="AlphaFoldDB" id="A0A2S6HVW7"/>
<reference evidence="1 2" key="1">
    <citation type="submission" date="2018-02" db="EMBL/GenBank/DDBJ databases">
        <title>Genomic Encyclopedia of Archaeal and Bacterial Type Strains, Phase II (KMG-II): from individual species to whole genera.</title>
        <authorList>
            <person name="Goeker M."/>
        </authorList>
    </citation>
    <scope>NUCLEOTIDE SEQUENCE [LARGE SCALE GENOMIC DNA]</scope>
    <source>
        <strain evidence="1 2">DSM 3808</strain>
    </source>
</reference>
<name>A0A2S6HVW7_9FIRM</name>
<dbReference type="RefSeq" id="WP_104436100.1">
    <property type="nucleotide sequence ID" value="NZ_PTJA01000003.1"/>
</dbReference>
<proteinExistence type="predicted"/>
<dbReference type="EMBL" id="PTJA01000003">
    <property type="protein sequence ID" value="PPK82047.1"/>
    <property type="molecule type" value="Genomic_DNA"/>
</dbReference>
<evidence type="ECO:0000313" key="2">
    <source>
        <dbReference type="Proteomes" id="UP000237749"/>
    </source>
</evidence>
<evidence type="ECO:0008006" key="3">
    <source>
        <dbReference type="Google" id="ProtNLM"/>
    </source>
</evidence>
<protein>
    <recommendedName>
        <fullName evidence="3">Molecular chaperone Hsp90</fullName>
    </recommendedName>
</protein>